<keyword evidence="2" id="KW-1185">Reference proteome</keyword>
<name>A0A2V4UXA2_9GAMM</name>
<evidence type="ECO:0000313" key="2">
    <source>
        <dbReference type="Proteomes" id="UP000247746"/>
    </source>
</evidence>
<evidence type="ECO:0000313" key="1">
    <source>
        <dbReference type="EMBL" id="PYE38101.1"/>
    </source>
</evidence>
<gene>
    <name evidence="1" type="ORF">DFP82_10948</name>
</gene>
<proteinExistence type="predicted"/>
<protein>
    <submittedName>
        <fullName evidence="1">Uncharacterized protein</fullName>
    </submittedName>
</protein>
<sequence>MINNIKTNLKTLYDENLSLNSTNSSVNSQNSSLNDQNLSLIRHLMIKVAKLEKTIKFRLLLHIEKKGCNRGDYPFLSVFLMSKYIVKQVFITDNNKRYHSLSTNCSTAKPSCHSLSIFMSKICLTNYQRFSNDINTNISALQTSHK</sequence>
<dbReference type="EMBL" id="QJSU01000009">
    <property type="protein sequence ID" value="PYE38101.1"/>
    <property type="molecule type" value="Genomic_DNA"/>
</dbReference>
<dbReference type="Proteomes" id="UP000247746">
    <property type="component" value="Unassembled WGS sequence"/>
</dbReference>
<dbReference type="AlphaFoldDB" id="A0A2V4UXA2"/>
<accession>A0A2V4UXA2</accession>
<comment type="caution">
    <text evidence="1">The sequence shown here is derived from an EMBL/GenBank/DDBJ whole genome shotgun (WGS) entry which is preliminary data.</text>
</comment>
<reference evidence="1 2" key="1">
    <citation type="submission" date="2018-06" db="EMBL/GenBank/DDBJ databases">
        <title>Genomic Encyclopedia of Type Strains, Phase III (KMG-III): the genomes of soil and plant-associated and newly described type strains.</title>
        <authorList>
            <person name="Whitman W."/>
        </authorList>
    </citation>
    <scope>NUCLEOTIDE SEQUENCE [LARGE SCALE GENOMIC DNA]</scope>
    <source>
        <strain evidence="1 2">CECT 5889</strain>
    </source>
</reference>
<organism evidence="1 2">
    <name type="scientific">Psychrobacter fozii</name>
    <dbReference type="NCBI Taxonomy" id="198480"/>
    <lineage>
        <taxon>Bacteria</taxon>
        <taxon>Pseudomonadati</taxon>
        <taxon>Pseudomonadota</taxon>
        <taxon>Gammaproteobacteria</taxon>
        <taxon>Moraxellales</taxon>
        <taxon>Moraxellaceae</taxon>
        <taxon>Psychrobacter</taxon>
    </lineage>
</organism>